<reference evidence="1" key="1">
    <citation type="submission" date="2021-05" db="EMBL/GenBank/DDBJ databases">
        <authorList>
            <person name="Alioto T."/>
            <person name="Alioto T."/>
            <person name="Gomez Garrido J."/>
        </authorList>
    </citation>
    <scope>NUCLEOTIDE SEQUENCE</scope>
</reference>
<proteinExistence type="predicted"/>
<sequence length="103" mass="11439">MGSLALDSLRTAAKWNLVLPGATPGSISYLVFDVDSGQIQVSNNTTCCTTLGKPKLGTKNWFAYIHSNYQEVYGCNTRRRKRRIRGGKIAKSQSVRLCLYLPI</sequence>
<dbReference type="AlphaFoldDB" id="A0A8D8ZF10"/>
<name>A0A8D8ZF10_9HEMI</name>
<organism evidence="1">
    <name type="scientific">Cacopsylla melanoneura</name>
    <dbReference type="NCBI Taxonomy" id="428564"/>
    <lineage>
        <taxon>Eukaryota</taxon>
        <taxon>Metazoa</taxon>
        <taxon>Ecdysozoa</taxon>
        <taxon>Arthropoda</taxon>
        <taxon>Hexapoda</taxon>
        <taxon>Insecta</taxon>
        <taxon>Pterygota</taxon>
        <taxon>Neoptera</taxon>
        <taxon>Paraneoptera</taxon>
        <taxon>Hemiptera</taxon>
        <taxon>Sternorrhyncha</taxon>
        <taxon>Psylloidea</taxon>
        <taxon>Psyllidae</taxon>
        <taxon>Psyllinae</taxon>
        <taxon>Cacopsylla</taxon>
    </lineage>
</organism>
<dbReference type="EMBL" id="HBUF01484944">
    <property type="protein sequence ID" value="CAG6745141.1"/>
    <property type="molecule type" value="Transcribed_RNA"/>
</dbReference>
<protein>
    <submittedName>
        <fullName evidence="1">Uncharacterized protein</fullName>
    </submittedName>
</protein>
<evidence type="ECO:0000313" key="1">
    <source>
        <dbReference type="EMBL" id="CAG6745141.1"/>
    </source>
</evidence>
<accession>A0A8D8ZF10</accession>